<comment type="caution">
    <text evidence="2">The sequence shown here is derived from an EMBL/GenBank/DDBJ whole genome shotgun (WGS) entry which is preliminary data.</text>
</comment>
<proteinExistence type="predicted"/>
<name>A0A4C1YKW4_EUMVA</name>
<reference evidence="2 3" key="1">
    <citation type="journal article" date="2019" name="Commun. Biol.">
        <title>The bagworm genome reveals a unique fibroin gene that provides high tensile strength.</title>
        <authorList>
            <person name="Kono N."/>
            <person name="Nakamura H."/>
            <person name="Ohtoshi R."/>
            <person name="Tomita M."/>
            <person name="Numata K."/>
            <person name="Arakawa K."/>
        </authorList>
    </citation>
    <scope>NUCLEOTIDE SEQUENCE [LARGE SCALE GENOMIC DNA]</scope>
</reference>
<feature type="region of interest" description="Disordered" evidence="1">
    <location>
        <begin position="1"/>
        <end position="34"/>
    </location>
</feature>
<evidence type="ECO:0000313" key="2">
    <source>
        <dbReference type="EMBL" id="GBP75710.1"/>
    </source>
</evidence>
<sequence>MFAVTTRGNNPNEPAARAHKSAGRPGPAGGFDNSALAENKWRTARPRIMWMLIFLAREWVDGGLWGDGRLWGDEGRVGHRLPLTERKAKAETVISTNGTFTRCKQVDHSVTTTDSASVCRDYLPSVHKASAASRSTAWKHKFLDLRGSASHRTPAAAAPSILYYALTFSFSAVVNFKLDQTMELS</sequence>
<protein>
    <submittedName>
        <fullName evidence="2">Uncharacterized protein</fullName>
    </submittedName>
</protein>
<dbReference type="Proteomes" id="UP000299102">
    <property type="component" value="Unassembled WGS sequence"/>
</dbReference>
<dbReference type="AlphaFoldDB" id="A0A4C1YKW4"/>
<keyword evidence="3" id="KW-1185">Reference proteome</keyword>
<evidence type="ECO:0000313" key="3">
    <source>
        <dbReference type="Proteomes" id="UP000299102"/>
    </source>
</evidence>
<feature type="compositionally biased region" description="Polar residues" evidence="1">
    <location>
        <begin position="1"/>
        <end position="12"/>
    </location>
</feature>
<accession>A0A4C1YKW4</accession>
<gene>
    <name evidence="2" type="ORF">EVAR_98560_1</name>
</gene>
<evidence type="ECO:0000256" key="1">
    <source>
        <dbReference type="SAM" id="MobiDB-lite"/>
    </source>
</evidence>
<dbReference type="EMBL" id="BGZK01001258">
    <property type="protein sequence ID" value="GBP75710.1"/>
    <property type="molecule type" value="Genomic_DNA"/>
</dbReference>
<organism evidence="2 3">
    <name type="scientific">Eumeta variegata</name>
    <name type="common">Bagworm moth</name>
    <name type="synonym">Eumeta japonica</name>
    <dbReference type="NCBI Taxonomy" id="151549"/>
    <lineage>
        <taxon>Eukaryota</taxon>
        <taxon>Metazoa</taxon>
        <taxon>Ecdysozoa</taxon>
        <taxon>Arthropoda</taxon>
        <taxon>Hexapoda</taxon>
        <taxon>Insecta</taxon>
        <taxon>Pterygota</taxon>
        <taxon>Neoptera</taxon>
        <taxon>Endopterygota</taxon>
        <taxon>Lepidoptera</taxon>
        <taxon>Glossata</taxon>
        <taxon>Ditrysia</taxon>
        <taxon>Tineoidea</taxon>
        <taxon>Psychidae</taxon>
        <taxon>Oiketicinae</taxon>
        <taxon>Eumeta</taxon>
    </lineage>
</organism>